<dbReference type="PANTHER" id="PTHR24134:SF9">
    <property type="entry name" value="ANKYRIN REPEAT AND SOCS BOX PROTEIN 8"/>
    <property type="match status" value="1"/>
</dbReference>
<protein>
    <submittedName>
        <fullName evidence="4">Uncharacterized protein</fullName>
    </submittedName>
</protein>
<evidence type="ECO:0000256" key="3">
    <source>
        <dbReference type="PROSITE-ProRule" id="PRU00023"/>
    </source>
</evidence>
<evidence type="ECO:0000256" key="2">
    <source>
        <dbReference type="ARBA" id="ARBA00023043"/>
    </source>
</evidence>
<keyword evidence="1" id="KW-0677">Repeat</keyword>
<dbReference type="SUPFAM" id="SSF48403">
    <property type="entry name" value="Ankyrin repeat"/>
    <property type="match status" value="1"/>
</dbReference>
<dbReference type="PROSITE" id="PS50088">
    <property type="entry name" value="ANK_REPEAT"/>
    <property type="match status" value="2"/>
</dbReference>
<dbReference type="Pfam" id="PF12796">
    <property type="entry name" value="Ank_2"/>
    <property type="match status" value="1"/>
</dbReference>
<dbReference type="Proteomes" id="UP000507470">
    <property type="component" value="Unassembled WGS sequence"/>
</dbReference>
<evidence type="ECO:0000313" key="5">
    <source>
        <dbReference type="Proteomes" id="UP000507470"/>
    </source>
</evidence>
<keyword evidence="5" id="KW-1185">Reference proteome</keyword>
<dbReference type="AlphaFoldDB" id="A0A6J8AGA6"/>
<accession>A0A6J8AGA6</accession>
<dbReference type="InterPro" id="IPR002110">
    <property type="entry name" value="Ankyrin_rpt"/>
</dbReference>
<proteinExistence type="predicted"/>
<gene>
    <name evidence="4" type="ORF">MCOR_7448</name>
</gene>
<evidence type="ECO:0000256" key="1">
    <source>
        <dbReference type="ARBA" id="ARBA00022737"/>
    </source>
</evidence>
<dbReference type="PANTHER" id="PTHR24134">
    <property type="entry name" value="ANKYRIN REPEAT-CONTAINING PROTEIN DDB_G0279043"/>
    <property type="match status" value="1"/>
</dbReference>
<name>A0A6J8AGA6_MYTCO</name>
<evidence type="ECO:0000313" key="4">
    <source>
        <dbReference type="EMBL" id="CAC5367607.1"/>
    </source>
</evidence>
<dbReference type="Gene3D" id="1.25.40.20">
    <property type="entry name" value="Ankyrin repeat-containing domain"/>
    <property type="match status" value="2"/>
</dbReference>
<feature type="repeat" description="ANK" evidence="3">
    <location>
        <begin position="71"/>
        <end position="104"/>
    </location>
</feature>
<feature type="repeat" description="ANK" evidence="3">
    <location>
        <begin position="30"/>
        <end position="70"/>
    </location>
</feature>
<dbReference type="SMART" id="SM00248">
    <property type="entry name" value="ANK"/>
    <property type="match status" value="3"/>
</dbReference>
<dbReference type="OrthoDB" id="341259at2759"/>
<keyword evidence="2 3" id="KW-0040">ANK repeat</keyword>
<dbReference type="InterPro" id="IPR036770">
    <property type="entry name" value="Ankyrin_rpt-contain_sf"/>
</dbReference>
<organism evidence="4 5">
    <name type="scientific">Mytilus coruscus</name>
    <name type="common">Sea mussel</name>
    <dbReference type="NCBI Taxonomy" id="42192"/>
    <lineage>
        <taxon>Eukaryota</taxon>
        <taxon>Metazoa</taxon>
        <taxon>Spiralia</taxon>
        <taxon>Lophotrochozoa</taxon>
        <taxon>Mollusca</taxon>
        <taxon>Bivalvia</taxon>
        <taxon>Autobranchia</taxon>
        <taxon>Pteriomorphia</taxon>
        <taxon>Mytilida</taxon>
        <taxon>Mytiloidea</taxon>
        <taxon>Mytilidae</taxon>
        <taxon>Mytilinae</taxon>
        <taxon>Mytilus</taxon>
    </lineage>
</organism>
<dbReference type="EMBL" id="CACVKT020001364">
    <property type="protein sequence ID" value="CAC5367607.1"/>
    <property type="molecule type" value="Genomic_DNA"/>
</dbReference>
<sequence length="218" mass="24876">MLLKAVAQRKIKLVKLLVDGGVNVNYQGYDGKTPLIVACSFVEEKKDSDSLIVLINLLIKCGANTNAQDIKGRTPLMYALRHCLSIDVIQLLLDNDADPTILDKNGRSMIHYIKVKFLPRYRCVFKTYMRSELNSHSYYVQRITSRPLNSSKTIICRQSTVGIEDNIFRRVSDSTETCRQNKLKPLSKRKCKSYSSESFIVCNPILEEKKYKTNSSNL</sequence>
<reference evidence="4 5" key="1">
    <citation type="submission" date="2020-06" db="EMBL/GenBank/DDBJ databases">
        <authorList>
            <person name="Li R."/>
            <person name="Bekaert M."/>
        </authorList>
    </citation>
    <scope>NUCLEOTIDE SEQUENCE [LARGE SCALE GENOMIC DNA]</scope>
    <source>
        <strain evidence="5">wild</strain>
    </source>
</reference>